<dbReference type="SMART" id="SM00493">
    <property type="entry name" value="TOPRIM"/>
    <property type="match status" value="1"/>
</dbReference>
<dbReference type="InterPro" id="IPR023406">
    <property type="entry name" value="Topo_IA_AS"/>
</dbReference>
<evidence type="ECO:0000256" key="10">
    <source>
        <dbReference type="ARBA" id="ARBA00032877"/>
    </source>
</evidence>
<dbReference type="PROSITE" id="PS52039">
    <property type="entry name" value="TOPO_IA_2"/>
    <property type="match status" value="1"/>
</dbReference>
<name>A0ABS8FX02_9FIRM</name>
<protein>
    <recommendedName>
        <fullName evidence="3">DNA topoisomerase</fullName>
        <ecNumber evidence="3">5.6.2.1</ecNumber>
    </recommendedName>
    <alternativeName>
        <fullName evidence="10">Omega-protein</fullName>
    </alternativeName>
    <alternativeName>
        <fullName evidence="9">Relaxing enzyme</fullName>
    </alternativeName>
    <alternativeName>
        <fullName evidence="7">Swivelase</fullName>
    </alternativeName>
    <alternativeName>
        <fullName evidence="8">Untwisting enzyme</fullName>
    </alternativeName>
</protein>
<evidence type="ECO:0000256" key="4">
    <source>
        <dbReference type="ARBA" id="ARBA00023029"/>
    </source>
</evidence>
<keyword evidence="6" id="KW-0413">Isomerase</keyword>
<comment type="catalytic activity">
    <reaction evidence="1">
        <text>ATP-independent breakage of single-stranded DNA, followed by passage and rejoining.</text>
        <dbReference type="EC" id="5.6.2.1"/>
    </reaction>
</comment>
<dbReference type="InterPro" id="IPR013825">
    <property type="entry name" value="Topo_IA_cen_sub2"/>
</dbReference>
<evidence type="ECO:0000256" key="9">
    <source>
        <dbReference type="ARBA" id="ARBA00032235"/>
    </source>
</evidence>
<evidence type="ECO:0000256" key="3">
    <source>
        <dbReference type="ARBA" id="ARBA00012891"/>
    </source>
</evidence>
<dbReference type="Pfam" id="PF01751">
    <property type="entry name" value="Toprim"/>
    <property type="match status" value="1"/>
</dbReference>
<dbReference type="Pfam" id="PF13342">
    <property type="entry name" value="Toprim_Crpt"/>
    <property type="match status" value="1"/>
</dbReference>
<dbReference type="PANTHER" id="PTHR11390:SF21">
    <property type="entry name" value="DNA TOPOISOMERASE 3-ALPHA"/>
    <property type="match status" value="1"/>
</dbReference>
<evidence type="ECO:0000313" key="13">
    <source>
        <dbReference type="Proteomes" id="UP001198151"/>
    </source>
</evidence>
<dbReference type="PRINTS" id="PR00417">
    <property type="entry name" value="PRTPISMRASEI"/>
</dbReference>
<evidence type="ECO:0000256" key="1">
    <source>
        <dbReference type="ARBA" id="ARBA00000213"/>
    </source>
</evidence>
<evidence type="ECO:0000313" key="12">
    <source>
        <dbReference type="EMBL" id="MCC2254556.1"/>
    </source>
</evidence>
<dbReference type="PANTHER" id="PTHR11390">
    <property type="entry name" value="PROKARYOTIC DNA TOPOISOMERASE"/>
    <property type="match status" value="1"/>
</dbReference>
<dbReference type="PROSITE" id="PS00396">
    <property type="entry name" value="TOPO_IA_1"/>
    <property type="match status" value="1"/>
</dbReference>
<dbReference type="InterPro" id="IPR013826">
    <property type="entry name" value="Topo_IA_cen_sub3"/>
</dbReference>
<dbReference type="Gene3D" id="3.40.50.140">
    <property type="match status" value="1"/>
</dbReference>
<evidence type="ECO:0000256" key="5">
    <source>
        <dbReference type="ARBA" id="ARBA00023125"/>
    </source>
</evidence>
<evidence type="ECO:0000259" key="11">
    <source>
        <dbReference type="PROSITE" id="PS52039"/>
    </source>
</evidence>
<dbReference type="InterPro" id="IPR003602">
    <property type="entry name" value="Topo_IA_DNA-bd_dom"/>
</dbReference>
<dbReference type="SUPFAM" id="SSF56712">
    <property type="entry name" value="Prokaryotic type I DNA topoisomerase"/>
    <property type="match status" value="1"/>
</dbReference>
<dbReference type="Gene3D" id="1.10.460.10">
    <property type="entry name" value="Topoisomerase I, domain 2"/>
    <property type="match status" value="1"/>
</dbReference>
<reference evidence="12 13" key="1">
    <citation type="submission" date="2021-10" db="EMBL/GenBank/DDBJ databases">
        <title>Anaerobic single-cell dispensing facilitates the cultivation of human gut bacteria.</title>
        <authorList>
            <person name="Afrizal A."/>
        </authorList>
    </citation>
    <scope>NUCLEOTIDE SEQUENCE [LARGE SCALE GENOMIC DNA]</scope>
    <source>
        <strain evidence="12 13">CLA-AA-H200</strain>
    </source>
</reference>
<accession>A0ABS8FX02</accession>
<dbReference type="InterPro" id="IPR023405">
    <property type="entry name" value="Topo_IA_core_domain"/>
</dbReference>
<dbReference type="InterPro" id="IPR013824">
    <property type="entry name" value="Topo_IA_cen_sub1"/>
</dbReference>
<gene>
    <name evidence="12" type="ORF">LKD70_09025</name>
</gene>
<dbReference type="InterPro" id="IPR000380">
    <property type="entry name" value="Topo_IA"/>
</dbReference>
<dbReference type="RefSeq" id="WP_227707697.1">
    <property type="nucleotide sequence ID" value="NZ_JAJEQX010000014.1"/>
</dbReference>
<evidence type="ECO:0000256" key="6">
    <source>
        <dbReference type="ARBA" id="ARBA00023235"/>
    </source>
</evidence>
<proteinExistence type="inferred from homology"/>
<dbReference type="EMBL" id="JAJEQX010000014">
    <property type="protein sequence ID" value="MCC2254556.1"/>
    <property type="molecule type" value="Genomic_DNA"/>
</dbReference>
<sequence length="671" mass="76128">MKYLFIAEKPSLMRDVQSCYRKHRTQIEDEVGKIEFCALAGHACRNLKPNDYPGWDGKWWEIQYPMIPGKWGVKPIKGKTKMLQEIKKKAAECDGIIVGTDSDTEGYGIYFLIEQYLGLQKKKALRFMEHSLTDKEILESLLSMTDYHTDPVHQRFTASFLLRSRADWLYGMNITRLMSIKTGNLMTVGRVKAPTIKLVYDNSVAIEQFVPRQYFQLQADYGGFQALLCGNDKKPKEFAKEEPISFPAEGIVSGVQSRRKSVHAPKLYDLASLQMDAGQMFGYSPQKTLDTVQSLYEKHKAVSYPRTQCRYVSSEKAKEFPALLQVVSVFPDLPSGPAMARITQVQRDRNVVNDKEVEKESHDALLPTTLKPDLSRMTAPEKEILNLIYNKFYAQFMTPMEEETSTIEIMHGEAGFLASGKRVIDPGWRQLYGIPKEYTLPNLKQGDRIMAKQFRFLARKTQPPKRLTQAGLISAMEHFARQIEDPELRKSLAESKGIGTAATRATIIGDIIKRGYVEVKKNSLYITEAGKKYVEAMEGVDIISPVFAGQMDHKIKQIQRGEQQYQAVYKEILKDLYRVCAQVEQAAPEVSVRCPFCGMQVSVRHAGYFCSCGLQVYRKICGRSFSDEEIMALLNNRVLPQMQGFVSKNGKPFSAGLALGDDKKISFVFDN</sequence>
<evidence type="ECO:0000256" key="8">
    <source>
        <dbReference type="ARBA" id="ARBA00031985"/>
    </source>
</evidence>
<dbReference type="InterPro" id="IPR025589">
    <property type="entry name" value="Toprim_C_rpt"/>
</dbReference>
<evidence type="ECO:0000256" key="2">
    <source>
        <dbReference type="ARBA" id="ARBA00009446"/>
    </source>
</evidence>
<comment type="caution">
    <text evidence="12">The sequence shown here is derived from an EMBL/GenBank/DDBJ whole genome shotgun (WGS) entry which is preliminary data.</text>
</comment>
<dbReference type="SMART" id="SM00437">
    <property type="entry name" value="TOP1Ac"/>
    <property type="match status" value="1"/>
</dbReference>
<dbReference type="Gene3D" id="2.70.20.10">
    <property type="entry name" value="Topoisomerase I, domain 3"/>
    <property type="match status" value="1"/>
</dbReference>
<keyword evidence="13" id="KW-1185">Reference proteome</keyword>
<dbReference type="InterPro" id="IPR013497">
    <property type="entry name" value="Topo_IA_cen"/>
</dbReference>
<dbReference type="EC" id="5.6.2.1" evidence="3"/>
<comment type="similarity">
    <text evidence="2">Belongs to the type IA topoisomerase family.</text>
</comment>
<dbReference type="CDD" id="cd01028">
    <property type="entry name" value="TOPRIM_TopoIA"/>
    <property type="match status" value="1"/>
</dbReference>
<dbReference type="Proteomes" id="UP001198151">
    <property type="component" value="Unassembled WGS sequence"/>
</dbReference>
<feature type="domain" description="Topo IA-type catalytic" evidence="11">
    <location>
        <begin position="153"/>
        <end position="580"/>
    </location>
</feature>
<organism evidence="12 13">
    <name type="scientific">Ruminococcus turbiniformis</name>
    <dbReference type="NCBI Taxonomy" id="2881258"/>
    <lineage>
        <taxon>Bacteria</taxon>
        <taxon>Bacillati</taxon>
        <taxon>Bacillota</taxon>
        <taxon>Clostridia</taxon>
        <taxon>Eubacteriales</taxon>
        <taxon>Oscillospiraceae</taxon>
        <taxon>Ruminococcus</taxon>
    </lineage>
</organism>
<dbReference type="Pfam" id="PF01131">
    <property type="entry name" value="Topoisom_bac"/>
    <property type="match status" value="1"/>
</dbReference>
<dbReference type="InterPro" id="IPR003601">
    <property type="entry name" value="Topo_IA_2"/>
</dbReference>
<dbReference type="InterPro" id="IPR006171">
    <property type="entry name" value="TOPRIM_dom"/>
</dbReference>
<keyword evidence="5" id="KW-0238">DNA-binding</keyword>
<dbReference type="Gene3D" id="1.10.290.10">
    <property type="entry name" value="Topoisomerase I, domain 4"/>
    <property type="match status" value="1"/>
</dbReference>
<evidence type="ECO:0000256" key="7">
    <source>
        <dbReference type="ARBA" id="ARBA00030003"/>
    </source>
</evidence>
<dbReference type="SMART" id="SM00436">
    <property type="entry name" value="TOP1Bc"/>
    <property type="match status" value="1"/>
</dbReference>
<keyword evidence="4" id="KW-0799">Topoisomerase</keyword>